<name>A0A9W9ZH32_9CNID</name>
<proteinExistence type="predicted"/>
<evidence type="ECO:0000313" key="2">
    <source>
        <dbReference type="Proteomes" id="UP001163046"/>
    </source>
</evidence>
<reference evidence="1" key="1">
    <citation type="submission" date="2023-01" db="EMBL/GenBank/DDBJ databases">
        <title>Genome assembly of the deep-sea coral Lophelia pertusa.</title>
        <authorList>
            <person name="Herrera S."/>
            <person name="Cordes E."/>
        </authorList>
    </citation>
    <scope>NUCLEOTIDE SEQUENCE</scope>
    <source>
        <strain evidence="1">USNM1676648</strain>
        <tissue evidence="1">Polyp</tissue>
    </source>
</reference>
<organism evidence="1 2">
    <name type="scientific">Desmophyllum pertusum</name>
    <dbReference type="NCBI Taxonomy" id="174260"/>
    <lineage>
        <taxon>Eukaryota</taxon>
        <taxon>Metazoa</taxon>
        <taxon>Cnidaria</taxon>
        <taxon>Anthozoa</taxon>
        <taxon>Hexacorallia</taxon>
        <taxon>Scleractinia</taxon>
        <taxon>Caryophylliina</taxon>
        <taxon>Caryophylliidae</taxon>
        <taxon>Desmophyllum</taxon>
    </lineage>
</organism>
<dbReference type="OrthoDB" id="9443236at2759"/>
<sequence length="111" mass="12745">MAALEDKAIWEDGEEMDEEVLRMQTDEIVSRARLLDNEIKIMKSEIMRINHEQQAMKEKIKLLDVDPQDNAEEDGANVDLDSQRKGKCAVIKTSTRQTYFLPVIGLVEPEI</sequence>
<dbReference type="EMBL" id="MU826351">
    <property type="protein sequence ID" value="KAJ7381205.1"/>
    <property type="molecule type" value="Genomic_DNA"/>
</dbReference>
<dbReference type="Proteomes" id="UP001163046">
    <property type="component" value="Unassembled WGS sequence"/>
</dbReference>
<comment type="caution">
    <text evidence="1">The sequence shown here is derived from an EMBL/GenBank/DDBJ whole genome shotgun (WGS) entry which is preliminary data.</text>
</comment>
<dbReference type="AlphaFoldDB" id="A0A9W9ZH32"/>
<keyword evidence="2" id="KW-1185">Reference proteome</keyword>
<protein>
    <submittedName>
        <fullName evidence="1">26S proteasome regulatory subunit 6A</fullName>
    </submittedName>
</protein>
<keyword evidence="1" id="KW-0647">Proteasome</keyword>
<dbReference type="GO" id="GO:0000502">
    <property type="term" value="C:proteasome complex"/>
    <property type="evidence" value="ECO:0007669"/>
    <property type="project" value="UniProtKB-KW"/>
</dbReference>
<gene>
    <name evidence="1" type="primary">PSMC3_2</name>
    <name evidence="1" type="ORF">OS493_004806</name>
</gene>
<evidence type="ECO:0000313" key="1">
    <source>
        <dbReference type="EMBL" id="KAJ7381205.1"/>
    </source>
</evidence>
<accession>A0A9W9ZH32</accession>